<protein>
    <submittedName>
        <fullName evidence="2">Uncharacterized protein</fullName>
    </submittedName>
</protein>
<evidence type="ECO:0000313" key="1">
    <source>
        <dbReference type="Proteomes" id="UP000093561"/>
    </source>
</evidence>
<proteinExistence type="predicted"/>
<reference evidence="2" key="3">
    <citation type="submission" date="2024-02" db="UniProtKB">
        <authorList>
            <consortium name="WormBaseParasite"/>
        </authorList>
    </citation>
    <scope>IDENTIFICATION</scope>
    <source>
        <strain evidence="2">pt0022</strain>
    </source>
</reference>
<sequence>MEKHRPKLIDIIMRSSKVVLFIRAQLVIQLKYESLVAESSTFFQATFNQQCFSKRTWIGTGTGSNDFIDGIKIDDKSTEQSFLTKNVIGKSDQQLQMALSANGRKSGSL</sequence>
<reference evidence="1" key="2">
    <citation type="journal article" date="2016" name="Mol. Ecol.">
        <title>Population genomics of the filarial nematode parasite Wuchereria bancrofti from mosquitoes.</title>
        <authorList>
            <person name="Small S.T."/>
            <person name="Reimer L.J."/>
            <person name="Tisch D.J."/>
            <person name="King C.L."/>
            <person name="Christensen B.M."/>
            <person name="Siba P.M."/>
            <person name="Kazura J.W."/>
            <person name="Serre D."/>
            <person name="Zimmerman P.A."/>
        </authorList>
    </citation>
    <scope>NUCLEOTIDE SEQUENCE</scope>
    <source>
        <strain evidence="1">pt0022</strain>
    </source>
</reference>
<evidence type="ECO:0000313" key="2">
    <source>
        <dbReference type="WBParaSite" id="mrna-Wban_08479"/>
    </source>
</evidence>
<dbReference type="AlphaFoldDB" id="A0AAF5Q0W5"/>
<name>A0AAF5Q0W5_WUCBA</name>
<accession>A0AAF5Q0W5</accession>
<dbReference type="WBParaSite" id="mrna-Wban_08479">
    <property type="protein sequence ID" value="mrna-Wban_08479"/>
    <property type="gene ID" value="Wban_08479"/>
</dbReference>
<dbReference type="Proteomes" id="UP000093561">
    <property type="component" value="Unassembled WGS sequence"/>
</dbReference>
<reference evidence="1" key="1">
    <citation type="submission" date="2015-03" db="EMBL/GenBank/DDBJ databases">
        <title>Wuchereria bancrofti Genome Sequencing Papua New Guinea Strain.</title>
        <authorList>
            <person name="Small S.T."/>
            <person name="Serre D."/>
            <person name="Zimmerman P.A."/>
        </authorList>
    </citation>
    <scope>NUCLEOTIDE SEQUENCE [LARGE SCALE GENOMIC DNA]</scope>
    <source>
        <strain evidence="1">pt0022</strain>
    </source>
</reference>
<organism evidence="1 2">
    <name type="scientific">Wuchereria bancrofti</name>
    <dbReference type="NCBI Taxonomy" id="6293"/>
    <lineage>
        <taxon>Eukaryota</taxon>
        <taxon>Metazoa</taxon>
        <taxon>Ecdysozoa</taxon>
        <taxon>Nematoda</taxon>
        <taxon>Chromadorea</taxon>
        <taxon>Rhabditida</taxon>
        <taxon>Spirurina</taxon>
        <taxon>Spiruromorpha</taxon>
        <taxon>Filarioidea</taxon>
        <taxon>Onchocercidae</taxon>
        <taxon>Wuchereria</taxon>
    </lineage>
</organism>